<accession>A0ACC1TFI2</accession>
<dbReference type="EMBL" id="JANHOG010000008">
    <property type="protein sequence ID" value="KAJ3559810.1"/>
    <property type="molecule type" value="Genomic_DNA"/>
</dbReference>
<comment type="caution">
    <text evidence="1">The sequence shown here is derived from an EMBL/GenBank/DDBJ whole genome shotgun (WGS) entry which is preliminary data.</text>
</comment>
<keyword evidence="2" id="KW-1185">Reference proteome</keyword>
<name>A0ACC1TFI2_9APHY</name>
<evidence type="ECO:0000313" key="1">
    <source>
        <dbReference type="EMBL" id="KAJ3559810.1"/>
    </source>
</evidence>
<sequence>MSLPWEFDKTIPTGYVNDPSGGRPPTPIPALLNHELIRRYQYEDATVSPHPFHVYFPSDNVLLRNYSIQSTSTPAQPIQMCTSSVQQIYGMIPPNVLMDIVHGADLTTIMYLLRARVQGIQEAVAMDFQDRVRRWGAKVFAKPTAMWNMFRRCDIVIAGVHAVEILWRVNNTEEGNQQAVHLYVPAHRFSEFIMQFPVIEPVTRMGNVHHLKTADANKYGYTAVAKFKSARATFHVHRSANSSSAFPIACGKAPFLFNYIAVDRAVMACPMHTPLFPMVTGAMEFSPQDLKILQEWILSGGTEHKETVTTWLPPAEPIHQSTGALPRVYSTVTRYFEDDKCFIVRFPSLAPLEPAPQATWRCGWVMFGPLGWPGEGLYLSKDSHVFVTADVLNTL</sequence>
<protein>
    <submittedName>
        <fullName evidence="1">Uncharacterized protein</fullName>
    </submittedName>
</protein>
<gene>
    <name evidence="1" type="ORF">NM688_g115</name>
</gene>
<evidence type="ECO:0000313" key="2">
    <source>
        <dbReference type="Proteomes" id="UP001148662"/>
    </source>
</evidence>
<reference evidence="1" key="1">
    <citation type="submission" date="2022-07" db="EMBL/GenBank/DDBJ databases">
        <title>Genome Sequence of Phlebia brevispora.</title>
        <authorList>
            <person name="Buettner E."/>
        </authorList>
    </citation>
    <scope>NUCLEOTIDE SEQUENCE</scope>
    <source>
        <strain evidence="1">MPL23</strain>
    </source>
</reference>
<proteinExistence type="predicted"/>
<dbReference type="Proteomes" id="UP001148662">
    <property type="component" value="Unassembled WGS sequence"/>
</dbReference>
<organism evidence="1 2">
    <name type="scientific">Phlebia brevispora</name>
    <dbReference type="NCBI Taxonomy" id="194682"/>
    <lineage>
        <taxon>Eukaryota</taxon>
        <taxon>Fungi</taxon>
        <taxon>Dikarya</taxon>
        <taxon>Basidiomycota</taxon>
        <taxon>Agaricomycotina</taxon>
        <taxon>Agaricomycetes</taxon>
        <taxon>Polyporales</taxon>
        <taxon>Meruliaceae</taxon>
        <taxon>Phlebia</taxon>
    </lineage>
</organism>